<evidence type="ECO:0000313" key="3">
    <source>
        <dbReference type="Proteomes" id="UP000439123"/>
    </source>
</evidence>
<feature type="compositionally biased region" description="Basic residues" evidence="1">
    <location>
        <begin position="12"/>
        <end position="21"/>
    </location>
</feature>
<evidence type="ECO:0000313" key="2">
    <source>
        <dbReference type="EMBL" id="VXA84986.1"/>
    </source>
</evidence>
<evidence type="ECO:0000256" key="1">
    <source>
        <dbReference type="SAM" id="MobiDB-lite"/>
    </source>
</evidence>
<dbReference type="EMBL" id="CABWLC010000012">
    <property type="protein sequence ID" value="VXA84986.1"/>
    <property type="molecule type" value="Genomic_DNA"/>
</dbReference>
<proteinExistence type="predicted"/>
<sequence length="21" mass="2473">MMKDAIEVASYSRRKQSNWAT</sequence>
<feature type="region of interest" description="Disordered" evidence="1">
    <location>
        <begin position="1"/>
        <end position="21"/>
    </location>
</feature>
<reference evidence="2 3" key="1">
    <citation type="submission" date="2019-10" db="EMBL/GenBank/DDBJ databases">
        <authorList>
            <person name="Karimi E."/>
        </authorList>
    </citation>
    <scope>NUCLEOTIDE SEQUENCE [LARGE SCALE GENOMIC DNA]</scope>
    <source>
        <strain evidence="2">Aeromonas sp. 8C</strain>
    </source>
</reference>
<gene>
    <name evidence="2" type="ORF">AERO8C_20142</name>
</gene>
<name>A0A653L0S1_AERVE</name>
<dbReference type="AlphaFoldDB" id="A0A653L0S1"/>
<organism evidence="2 3">
    <name type="scientific">Aeromonas veronii</name>
    <dbReference type="NCBI Taxonomy" id="654"/>
    <lineage>
        <taxon>Bacteria</taxon>
        <taxon>Pseudomonadati</taxon>
        <taxon>Pseudomonadota</taxon>
        <taxon>Gammaproteobacteria</taxon>
        <taxon>Aeromonadales</taxon>
        <taxon>Aeromonadaceae</taxon>
        <taxon>Aeromonas</taxon>
    </lineage>
</organism>
<accession>A0A653L0S1</accession>
<dbReference type="Proteomes" id="UP000439123">
    <property type="component" value="Unassembled WGS sequence"/>
</dbReference>
<protein>
    <submittedName>
        <fullName evidence="2">Uncharacterized protein</fullName>
    </submittedName>
</protein>